<dbReference type="Pfam" id="PF01607">
    <property type="entry name" value="CBM_14"/>
    <property type="match status" value="1"/>
</dbReference>
<keyword evidence="3" id="KW-1185">Reference proteome</keyword>
<dbReference type="InterPro" id="IPR002557">
    <property type="entry name" value="Chitin-bd_dom"/>
</dbReference>
<name>A0A6J8C9G6_MYTCO</name>
<dbReference type="GO" id="GO:0005576">
    <property type="term" value="C:extracellular region"/>
    <property type="evidence" value="ECO:0007669"/>
    <property type="project" value="InterPro"/>
</dbReference>
<protein>
    <recommendedName>
        <fullName evidence="1">Chitin-binding type-2 domain-containing protein</fullName>
    </recommendedName>
</protein>
<dbReference type="Proteomes" id="UP000507470">
    <property type="component" value="Unassembled WGS sequence"/>
</dbReference>
<dbReference type="Gene3D" id="2.170.140.10">
    <property type="entry name" value="Chitin binding domain"/>
    <property type="match status" value="1"/>
</dbReference>
<dbReference type="OrthoDB" id="6046084at2759"/>
<dbReference type="AlphaFoldDB" id="A0A6J8C9G6"/>
<feature type="domain" description="Chitin-binding type-2" evidence="1">
    <location>
        <begin position="108"/>
        <end position="165"/>
    </location>
</feature>
<evidence type="ECO:0000259" key="1">
    <source>
        <dbReference type="PROSITE" id="PS50940"/>
    </source>
</evidence>
<reference evidence="2 3" key="1">
    <citation type="submission" date="2020-06" db="EMBL/GenBank/DDBJ databases">
        <authorList>
            <person name="Li R."/>
            <person name="Bekaert M."/>
        </authorList>
    </citation>
    <scope>NUCLEOTIDE SEQUENCE [LARGE SCALE GENOMIC DNA]</scope>
    <source>
        <strain evidence="3">wild</strain>
    </source>
</reference>
<accession>A0A6J8C9G6</accession>
<proteinExistence type="predicted"/>
<sequence length="173" mass="19298">MFNGGKCVTDTCLCNDGYAGSKCEIAVSYNCVSACKYCTYFTPYCEGFTDGTYRHIYVWPPVEDYFKCRDERNIYRGSNPCPTNMAPHNGKCKDLFEIPASFWEVPYGVDCTGRPNGNYKSERKGHCDIFYTGVNGNSTLAHCSPGKVFDSKSSFCQNPPEACRPCGSVFKDC</sequence>
<gene>
    <name evidence="2" type="ORF">MCOR_26697</name>
</gene>
<dbReference type="Gene3D" id="2.10.25.10">
    <property type="entry name" value="Laminin"/>
    <property type="match status" value="1"/>
</dbReference>
<evidence type="ECO:0000313" key="3">
    <source>
        <dbReference type="Proteomes" id="UP000507470"/>
    </source>
</evidence>
<organism evidence="2 3">
    <name type="scientific">Mytilus coruscus</name>
    <name type="common">Sea mussel</name>
    <dbReference type="NCBI Taxonomy" id="42192"/>
    <lineage>
        <taxon>Eukaryota</taxon>
        <taxon>Metazoa</taxon>
        <taxon>Spiralia</taxon>
        <taxon>Lophotrochozoa</taxon>
        <taxon>Mollusca</taxon>
        <taxon>Bivalvia</taxon>
        <taxon>Autobranchia</taxon>
        <taxon>Pteriomorphia</taxon>
        <taxon>Mytilida</taxon>
        <taxon>Mytiloidea</taxon>
        <taxon>Mytilidae</taxon>
        <taxon>Mytilinae</taxon>
        <taxon>Mytilus</taxon>
    </lineage>
</organism>
<dbReference type="GO" id="GO:0008061">
    <property type="term" value="F:chitin binding"/>
    <property type="evidence" value="ECO:0007669"/>
    <property type="project" value="InterPro"/>
</dbReference>
<evidence type="ECO:0000313" key="2">
    <source>
        <dbReference type="EMBL" id="CAC5391699.1"/>
    </source>
</evidence>
<dbReference type="PROSITE" id="PS50940">
    <property type="entry name" value="CHIT_BIND_II"/>
    <property type="match status" value="1"/>
</dbReference>
<dbReference type="EMBL" id="CACVKT020004820">
    <property type="protein sequence ID" value="CAC5391699.1"/>
    <property type="molecule type" value="Genomic_DNA"/>
</dbReference>